<evidence type="ECO:0000313" key="2">
    <source>
        <dbReference type="WBParaSite" id="nRc.2.0.1.t03667-RA"/>
    </source>
</evidence>
<dbReference type="AlphaFoldDB" id="A0A915HQM6"/>
<sequence>MLTTYRSSQEEYVVFDLDIPDWCTMSPPPMPEANKGGRKAINDVMLACISASNKASNFGGNFGVEIFDKFGRRRFVIFVRTGHRRPKFFRQMLNVQNFAHHERFEPTDQRRQTGHIECLVAIE</sequence>
<accession>A0A915HQM6</accession>
<keyword evidence="1" id="KW-1185">Reference proteome</keyword>
<dbReference type="Proteomes" id="UP000887565">
    <property type="component" value="Unplaced"/>
</dbReference>
<reference evidence="2" key="1">
    <citation type="submission" date="2022-11" db="UniProtKB">
        <authorList>
            <consortium name="WormBaseParasite"/>
        </authorList>
    </citation>
    <scope>IDENTIFICATION</scope>
</reference>
<dbReference type="WBParaSite" id="nRc.2.0.1.t03667-RA">
    <property type="protein sequence ID" value="nRc.2.0.1.t03667-RA"/>
    <property type="gene ID" value="nRc.2.0.1.g03667"/>
</dbReference>
<protein>
    <submittedName>
        <fullName evidence="2">Uncharacterized protein</fullName>
    </submittedName>
</protein>
<organism evidence="1 2">
    <name type="scientific">Romanomermis culicivorax</name>
    <name type="common">Nematode worm</name>
    <dbReference type="NCBI Taxonomy" id="13658"/>
    <lineage>
        <taxon>Eukaryota</taxon>
        <taxon>Metazoa</taxon>
        <taxon>Ecdysozoa</taxon>
        <taxon>Nematoda</taxon>
        <taxon>Enoplea</taxon>
        <taxon>Dorylaimia</taxon>
        <taxon>Mermithida</taxon>
        <taxon>Mermithoidea</taxon>
        <taxon>Mermithidae</taxon>
        <taxon>Romanomermis</taxon>
    </lineage>
</organism>
<name>A0A915HQM6_ROMCU</name>
<evidence type="ECO:0000313" key="1">
    <source>
        <dbReference type="Proteomes" id="UP000887565"/>
    </source>
</evidence>
<proteinExistence type="predicted"/>